<sequence>MEIHINGGANNIRFSAAHFIPNIEKCSRLHGHDYSVDLTLNGEMVEGVLIDYGIIKKEIRDIIDPIDHKVIVPARDRYSVHKVENGVCTVNFRQKEYQFPERDVFFLDSDMSSSENLSQYFFTMLSERIRKHRNIKFLTVVVYEGPGQGAKSEGGIDQ</sequence>
<dbReference type="GO" id="GO:0046872">
    <property type="term" value="F:metal ion binding"/>
    <property type="evidence" value="ECO:0007669"/>
    <property type="project" value="UniProtKB-KW"/>
</dbReference>
<name>A0AAX4NGD8_9ARCH</name>
<evidence type="ECO:0000256" key="3">
    <source>
        <dbReference type="ARBA" id="ARBA00022833"/>
    </source>
</evidence>
<dbReference type="KEGG" id="omr:OXIME_001134"/>
<accession>A0AAX4NGD8</accession>
<dbReference type="Proteomes" id="UP001451606">
    <property type="component" value="Chromosome"/>
</dbReference>
<dbReference type="InterPro" id="IPR007115">
    <property type="entry name" value="6-PTP_synth/QueD"/>
</dbReference>
<dbReference type="SUPFAM" id="SSF55620">
    <property type="entry name" value="Tetrahydrobiopterin biosynthesis enzymes-like"/>
    <property type="match status" value="1"/>
</dbReference>
<dbReference type="Gene3D" id="3.30.479.10">
    <property type="entry name" value="6-pyruvoyl tetrahydropterin synthase/QueD"/>
    <property type="match status" value="1"/>
</dbReference>
<gene>
    <name evidence="5" type="ORF">OXIME_001134</name>
</gene>
<reference evidence="5 6" key="1">
    <citation type="submission" date="2023-09" db="EMBL/GenBank/DDBJ databases">
        <authorList>
            <person name="Golyshina O.V."/>
            <person name="Lunev E.A."/>
            <person name="Bargiela R."/>
            <person name="Gaines M.C."/>
            <person name="Daum B."/>
            <person name="Bale N.J."/>
            <person name="Koenen M."/>
            <person name="Sinninghe Damst J.S."/>
            <person name="Yakimov M."/>
            <person name="Golyshin P.N."/>
        </authorList>
    </citation>
    <scope>NUCLEOTIDE SEQUENCE [LARGE SCALE GENOMIC DNA]</scope>
    <source>
        <strain evidence="5 6">M1</strain>
    </source>
</reference>
<dbReference type="GeneID" id="95967871"/>
<dbReference type="PANTHER" id="PTHR12589:SF7">
    <property type="entry name" value="6-PYRUVOYL TETRAHYDROBIOPTERIN SYNTHASE"/>
    <property type="match status" value="1"/>
</dbReference>
<dbReference type="Pfam" id="PF01242">
    <property type="entry name" value="PTPS"/>
    <property type="match status" value="1"/>
</dbReference>
<evidence type="ECO:0000256" key="2">
    <source>
        <dbReference type="ARBA" id="ARBA00022723"/>
    </source>
</evidence>
<dbReference type="InterPro" id="IPR038418">
    <property type="entry name" value="6-PTP_synth/QueD_sf"/>
</dbReference>
<dbReference type="AlphaFoldDB" id="A0AAX4NGD8"/>
<keyword evidence="2" id="KW-0479">Metal-binding</keyword>
<dbReference type="EMBL" id="CP133772">
    <property type="protein sequence ID" value="WYY00556.1"/>
    <property type="molecule type" value="Genomic_DNA"/>
</dbReference>
<evidence type="ECO:0000313" key="5">
    <source>
        <dbReference type="EMBL" id="WYY00556.1"/>
    </source>
</evidence>
<protein>
    <submittedName>
        <fullName evidence="5">6-carboxytetrahydropterin synthase</fullName>
    </submittedName>
</protein>
<keyword evidence="6" id="KW-1185">Reference proteome</keyword>
<organism evidence="5 6">
    <name type="scientific">Oxyplasma meridianum</name>
    <dbReference type="NCBI Taxonomy" id="3073602"/>
    <lineage>
        <taxon>Archaea</taxon>
        <taxon>Methanobacteriati</taxon>
        <taxon>Thermoplasmatota</taxon>
        <taxon>Thermoplasmata</taxon>
        <taxon>Thermoplasmatales</taxon>
        <taxon>Thermoplasmataceae</taxon>
        <taxon>Oxyplasma</taxon>
    </lineage>
</organism>
<dbReference type="RefSeq" id="WP_393970891.1">
    <property type="nucleotide sequence ID" value="NZ_CP133772.1"/>
</dbReference>
<evidence type="ECO:0000256" key="4">
    <source>
        <dbReference type="ARBA" id="ARBA00023239"/>
    </source>
</evidence>
<evidence type="ECO:0000256" key="1">
    <source>
        <dbReference type="ARBA" id="ARBA00001947"/>
    </source>
</evidence>
<comment type="cofactor">
    <cofactor evidence="1">
        <name>Zn(2+)</name>
        <dbReference type="ChEBI" id="CHEBI:29105"/>
    </cofactor>
</comment>
<evidence type="ECO:0000313" key="6">
    <source>
        <dbReference type="Proteomes" id="UP001451606"/>
    </source>
</evidence>
<dbReference type="GO" id="GO:0016829">
    <property type="term" value="F:lyase activity"/>
    <property type="evidence" value="ECO:0007669"/>
    <property type="project" value="UniProtKB-KW"/>
</dbReference>
<dbReference type="PANTHER" id="PTHR12589">
    <property type="entry name" value="PYRUVOYL TETRAHYDROBIOPTERIN SYNTHASE"/>
    <property type="match status" value="1"/>
</dbReference>
<proteinExistence type="predicted"/>
<keyword evidence="4" id="KW-0456">Lyase</keyword>
<keyword evidence="3" id="KW-0862">Zinc</keyword>